<dbReference type="InterPro" id="IPR036390">
    <property type="entry name" value="WH_DNA-bd_sf"/>
</dbReference>
<evidence type="ECO:0000256" key="3">
    <source>
        <dbReference type="ARBA" id="ARBA00022691"/>
    </source>
</evidence>
<dbReference type="Gramene" id="OB01G40140.1">
    <property type="protein sequence ID" value="OB01G40140.1"/>
    <property type="gene ID" value="OB01G40140"/>
</dbReference>
<keyword evidence="3" id="KW-0949">S-adenosyl-L-methionine</keyword>
<dbReference type="SUPFAM" id="SSF53335">
    <property type="entry name" value="S-adenosyl-L-methionine-dependent methyltransferases"/>
    <property type="match status" value="1"/>
</dbReference>
<dbReference type="OMA" id="WTEDAYE"/>
<keyword evidence="1" id="KW-0489">Methyltransferase</keyword>
<dbReference type="Proteomes" id="UP000006038">
    <property type="component" value="Chromosome 1"/>
</dbReference>
<dbReference type="GO" id="GO:0046983">
    <property type="term" value="F:protein dimerization activity"/>
    <property type="evidence" value="ECO:0007669"/>
    <property type="project" value="InterPro"/>
</dbReference>
<dbReference type="AlphaFoldDB" id="J3L458"/>
<dbReference type="SUPFAM" id="SSF46785">
    <property type="entry name" value="Winged helix' DNA-binding domain"/>
    <property type="match status" value="1"/>
</dbReference>
<protein>
    <recommendedName>
        <fullName evidence="5">O-methyltransferase C-terminal domain-containing protein</fullName>
    </recommendedName>
</protein>
<dbReference type="eggNOG" id="KOG3178">
    <property type="taxonomic scope" value="Eukaryota"/>
</dbReference>
<evidence type="ECO:0000256" key="4">
    <source>
        <dbReference type="SAM" id="MobiDB-lite"/>
    </source>
</evidence>
<dbReference type="InterPro" id="IPR036388">
    <property type="entry name" value="WH-like_DNA-bd_sf"/>
</dbReference>
<organism evidence="6">
    <name type="scientific">Oryza brachyantha</name>
    <name type="common">malo sina</name>
    <dbReference type="NCBI Taxonomy" id="4533"/>
    <lineage>
        <taxon>Eukaryota</taxon>
        <taxon>Viridiplantae</taxon>
        <taxon>Streptophyta</taxon>
        <taxon>Embryophyta</taxon>
        <taxon>Tracheophyta</taxon>
        <taxon>Spermatophyta</taxon>
        <taxon>Magnoliopsida</taxon>
        <taxon>Liliopsida</taxon>
        <taxon>Poales</taxon>
        <taxon>Poaceae</taxon>
        <taxon>BOP clade</taxon>
        <taxon>Oryzoideae</taxon>
        <taxon>Oryzeae</taxon>
        <taxon>Oryzinae</taxon>
        <taxon>Oryza</taxon>
    </lineage>
</organism>
<accession>J3L458</accession>
<evidence type="ECO:0000256" key="1">
    <source>
        <dbReference type="ARBA" id="ARBA00022603"/>
    </source>
</evidence>
<dbReference type="InterPro" id="IPR016461">
    <property type="entry name" value="COMT-like"/>
</dbReference>
<dbReference type="Gene3D" id="1.10.10.10">
    <property type="entry name" value="Winged helix-like DNA-binding domain superfamily/Winged helix DNA-binding domain"/>
    <property type="match status" value="1"/>
</dbReference>
<evidence type="ECO:0000256" key="2">
    <source>
        <dbReference type="ARBA" id="ARBA00022679"/>
    </source>
</evidence>
<keyword evidence="2" id="KW-0808">Transferase</keyword>
<evidence type="ECO:0000313" key="6">
    <source>
        <dbReference type="EnsemblPlants" id="OB01G40140.1"/>
    </source>
</evidence>
<dbReference type="Pfam" id="PF00891">
    <property type="entry name" value="Methyltransf_2"/>
    <property type="match status" value="1"/>
</dbReference>
<dbReference type="STRING" id="4533.J3L458"/>
<keyword evidence="7" id="KW-1185">Reference proteome</keyword>
<dbReference type="PROSITE" id="PS51683">
    <property type="entry name" value="SAM_OMT_II"/>
    <property type="match status" value="1"/>
</dbReference>
<dbReference type="GO" id="GO:0032259">
    <property type="term" value="P:methylation"/>
    <property type="evidence" value="ECO:0007669"/>
    <property type="project" value="UniProtKB-KW"/>
</dbReference>
<dbReference type="InterPro" id="IPR001077">
    <property type="entry name" value="COMT_C"/>
</dbReference>
<reference evidence="6" key="2">
    <citation type="submission" date="2013-04" db="UniProtKB">
        <authorList>
            <consortium name="EnsemblPlants"/>
        </authorList>
    </citation>
    <scope>IDENTIFICATION</scope>
</reference>
<feature type="compositionally biased region" description="Basic residues" evidence="4">
    <location>
        <begin position="56"/>
        <end position="69"/>
    </location>
</feature>
<dbReference type="PANTHER" id="PTHR11746">
    <property type="entry name" value="O-METHYLTRANSFERASE"/>
    <property type="match status" value="1"/>
</dbReference>
<feature type="domain" description="O-methyltransferase C-terminal" evidence="5">
    <location>
        <begin position="156"/>
        <end position="268"/>
    </location>
</feature>
<dbReference type="Gene3D" id="3.40.50.150">
    <property type="entry name" value="Vaccinia Virus protein VP39"/>
    <property type="match status" value="1"/>
</dbReference>
<dbReference type="InterPro" id="IPR029063">
    <property type="entry name" value="SAM-dependent_MTases_sf"/>
</dbReference>
<dbReference type="EnsemblPlants" id="OB01G40140.1">
    <property type="protein sequence ID" value="OB01G40140.1"/>
    <property type="gene ID" value="OB01G40140"/>
</dbReference>
<dbReference type="HOGENOM" id="CLU_005533_7_1_1"/>
<name>J3L458_ORYBR</name>
<evidence type="ECO:0000259" key="5">
    <source>
        <dbReference type="Pfam" id="PF00891"/>
    </source>
</evidence>
<evidence type="ECO:0000313" key="7">
    <source>
        <dbReference type="Proteomes" id="UP000006038"/>
    </source>
</evidence>
<dbReference type="GO" id="GO:0008171">
    <property type="term" value="F:O-methyltransferase activity"/>
    <property type="evidence" value="ECO:0007669"/>
    <property type="project" value="InterPro"/>
</dbReference>
<feature type="region of interest" description="Disordered" evidence="4">
    <location>
        <begin position="42"/>
        <end position="92"/>
    </location>
</feature>
<sequence length="292" mass="30806">METTRDSGLAADELLHAQAELWSHVFAYTKSMSLRCAIELGIPDSLTPSPPPPPPPRRRRYSCRARRGSRAAELQGALPAPPHATAQARRHLPRGRWTEDAYELTAISRLLVDAPGPGQGLSPFARAMLQLHPIIVSPSMSLPSWFRAADDGADAPCAAVHGGRELWAVAKDDPEFGAAFNDAMACDGRFVMDVLLRGHGGALFREITSLMDLGGAAKAIAAAFPHVRCSVLELPHVVASVPPGDGGVEFVAGDMFEHVPKADAVLLKVTGAASAPPAPRLSRAGDATCAAP</sequence>
<reference evidence="6" key="1">
    <citation type="journal article" date="2013" name="Nat. Commun.">
        <title>Whole-genome sequencing of Oryza brachyantha reveals mechanisms underlying Oryza genome evolution.</title>
        <authorList>
            <person name="Chen J."/>
            <person name="Huang Q."/>
            <person name="Gao D."/>
            <person name="Wang J."/>
            <person name="Lang Y."/>
            <person name="Liu T."/>
            <person name="Li B."/>
            <person name="Bai Z."/>
            <person name="Luis Goicoechea J."/>
            <person name="Liang C."/>
            <person name="Chen C."/>
            <person name="Zhang W."/>
            <person name="Sun S."/>
            <person name="Liao Y."/>
            <person name="Zhang X."/>
            <person name="Yang L."/>
            <person name="Song C."/>
            <person name="Wang M."/>
            <person name="Shi J."/>
            <person name="Liu G."/>
            <person name="Liu J."/>
            <person name="Zhou H."/>
            <person name="Zhou W."/>
            <person name="Yu Q."/>
            <person name="An N."/>
            <person name="Chen Y."/>
            <person name="Cai Q."/>
            <person name="Wang B."/>
            <person name="Liu B."/>
            <person name="Min J."/>
            <person name="Huang Y."/>
            <person name="Wu H."/>
            <person name="Li Z."/>
            <person name="Zhang Y."/>
            <person name="Yin Y."/>
            <person name="Song W."/>
            <person name="Jiang J."/>
            <person name="Jackson S.A."/>
            <person name="Wing R.A."/>
            <person name="Wang J."/>
            <person name="Chen M."/>
        </authorList>
    </citation>
    <scope>NUCLEOTIDE SEQUENCE [LARGE SCALE GENOMIC DNA]</scope>
    <source>
        <strain evidence="6">cv. IRGC 101232</strain>
    </source>
</reference>
<proteinExistence type="predicted"/>